<feature type="region of interest" description="Disordered" evidence="1">
    <location>
        <begin position="170"/>
        <end position="207"/>
    </location>
</feature>
<feature type="compositionally biased region" description="Polar residues" evidence="1">
    <location>
        <begin position="858"/>
        <end position="876"/>
    </location>
</feature>
<feature type="region of interest" description="Disordered" evidence="1">
    <location>
        <begin position="850"/>
        <end position="1018"/>
    </location>
</feature>
<sequence length="1018" mass="110977">MPTLKQITCCIQLGPSDTKLKEYGHRFTDGGVEAFIAVPDTKVPFNVRVRSSGYIAPGLAAYVFIDGQYQCNRNRQNLQLPAPGMGTRDYEVDFRLRQKEEKTAEGSFVAREWTFAELKTGNADQAPDTNPAFAKNVGTIEVVILRCKGDALHGPAETVIDGGDETGFAATSRAPSVAHSAPAAKARDSARPAPKAPAKEPSVAADDGLGGGMFGLFDGAGDDPDYRRHMPGRYDHRSPLPRYRQDLRNDNRYSPRPFTVHGDSGDRNAGDVRAHAYDVRPRTANDHYALPVTPHAGYDFQQRRRFVPHTVQQSPTQRHENRPLHNAYTPRAPPSSLLPRVSAPEGFSFVLETCKEMDGLYRLSFGEREKCAELAQEAHAWENDPEMYLSAMKALRHKQQELGKADEQLTAMRQAIYARMRRMDPKTWQYTRDFLVLEARLFGPNDPHMQQWPDPRLQQHLQSPELGTTRTSGAIDDRTGHNPRSNDGWEEQGHGETNGGLQQKQMRKQSGAHSARSSIQKPAGDGWGASSQKGGGNWATDDVDNQANDGGAGDAWGGAAGGNDDQNKDDSKSESKKDGTGAWGANDNGQSNNEGDNGWGANNDKNDSKQDGGDWGGGGDNNDTRSKTAGWHNNDGAGSHKSRSQNNDAWAQSTKDNKSQTAKSKIDSWAKGNQKSQSAAWGNQSQAKTQQGGNGGWNQVGAGEGQARSHASSRRPARTTTSVALEPVIKPYWADWDKPQQGTSRPRPQPRDPYEYPPPATVLAPSGRARDLSHGVQAGRGADYAHKTFRPEYLDTMDKPYAIFTFKYRSQSTLEKLLRRKIDTSDTKRAVDEAEKEKLMRLPKDELVQEMLKMRLKPSSSGTKPASAPTAPSNTGWGVKAPSQANWGGDQQRDDVKPSDSVSNHTSVKRGDGGGGVWAAAKSKANDGGWDSGKNDNGGDAWNQHDKQSRKNEAKKQKSKVSAWDAAPAAGENDQWAANGAGKDKASSRSESHFAPDDPGLQTAGDGKLSQGWADAGW</sequence>
<feature type="compositionally biased region" description="Gly residues" evidence="1">
    <location>
        <begin position="692"/>
        <end position="704"/>
    </location>
</feature>
<dbReference type="InterPro" id="IPR057678">
    <property type="entry name" value="DUF7918"/>
</dbReference>
<evidence type="ECO:0000256" key="1">
    <source>
        <dbReference type="SAM" id="MobiDB-lite"/>
    </source>
</evidence>
<accession>A0A9Q8P3D7</accession>
<feature type="compositionally biased region" description="Basic and acidic residues" evidence="1">
    <location>
        <begin position="228"/>
        <end position="253"/>
    </location>
</feature>
<dbReference type="AlphaFoldDB" id="A0A9Q8P3D7"/>
<evidence type="ECO:0000313" key="3">
    <source>
        <dbReference type="EMBL" id="UJO11833.1"/>
    </source>
</evidence>
<dbReference type="GeneID" id="71980831"/>
<dbReference type="Pfam" id="PF25534">
    <property type="entry name" value="DUF7918"/>
    <property type="match status" value="1"/>
</dbReference>
<feature type="compositionally biased region" description="Basic and acidic residues" evidence="1">
    <location>
        <begin position="943"/>
        <end position="956"/>
    </location>
</feature>
<dbReference type="RefSeq" id="XP_047756199.1">
    <property type="nucleotide sequence ID" value="XM_047900101.1"/>
</dbReference>
<protein>
    <recommendedName>
        <fullName evidence="2">DUF7918 domain-containing protein</fullName>
    </recommendedName>
</protein>
<organism evidence="3 4">
    <name type="scientific">Passalora fulva</name>
    <name type="common">Tomato leaf mold</name>
    <name type="synonym">Cladosporium fulvum</name>
    <dbReference type="NCBI Taxonomy" id="5499"/>
    <lineage>
        <taxon>Eukaryota</taxon>
        <taxon>Fungi</taxon>
        <taxon>Dikarya</taxon>
        <taxon>Ascomycota</taxon>
        <taxon>Pezizomycotina</taxon>
        <taxon>Dothideomycetes</taxon>
        <taxon>Dothideomycetidae</taxon>
        <taxon>Mycosphaerellales</taxon>
        <taxon>Mycosphaerellaceae</taxon>
        <taxon>Fulvia</taxon>
    </lineage>
</organism>
<feature type="compositionally biased region" description="Polar residues" evidence="1">
    <location>
        <begin position="644"/>
        <end position="663"/>
    </location>
</feature>
<feature type="region of interest" description="Disordered" evidence="1">
    <location>
        <begin position="310"/>
        <end position="337"/>
    </location>
</feature>
<feature type="compositionally biased region" description="Basic and acidic residues" evidence="1">
    <location>
        <begin position="982"/>
        <end position="996"/>
    </location>
</feature>
<dbReference type="EMBL" id="CP090163">
    <property type="protein sequence ID" value="UJO11833.1"/>
    <property type="molecule type" value="Genomic_DNA"/>
</dbReference>
<reference evidence="3" key="1">
    <citation type="submission" date="2021-12" db="EMBL/GenBank/DDBJ databases">
        <authorList>
            <person name="Zaccaron A."/>
            <person name="Stergiopoulos I."/>
        </authorList>
    </citation>
    <scope>NUCLEOTIDE SEQUENCE</scope>
    <source>
        <strain evidence="3">Race5_Kim</strain>
    </source>
</reference>
<feature type="region of interest" description="Disordered" evidence="1">
    <location>
        <begin position="467"/>
        <end position="766"/>
    </location>
</feature>
<evidence type="ECO:0000313" key="4">
    <source>
        <dbReference type="Proteomes" id="UP000756132"/>
    </source>
</evidence>
<dbReference type="OrthoDB" id="5423516at2759"/>
<feature type="compositionally biased region" description="Polar residues" evidence="1">
    <location>
        <begin position="671"/>
        <end position="689"/>
    </location>
</feature>
<reference evidence="3" key="2">
    <citation type="journal article" date="2022" name="Microb. Genom.">
        <title>A chromosome-scale genome assembly of the tomato pathogen Cladosporium fulvum reveals a compartmentalized genome architecture and the presence of a dispensable chromosome.</title>
        <authorList>
            <person name="Zaccaron A.Z."/>
            <person name="Chen L.H."/>
            <person name="Samaras A."/>
            <person name="Stergiopoulos I."/>
        </authorList>
    </citation>
    <scope>NUCLEOTIDE SEQUENCE</scope>
    <source>
        <strain evidence="3">Race5_Kim</strain>
    </source>
</reference>
<dbReference type="KEGG" id="ffu:CLAFUR5_00953"/>
<dbReference type="OMA" id="PEYLDTM"/>
<name>A0A9Q8P3D7_PASFU</name>
<feature type="compositionally biased region" description="Gly residues" evidence="1">
    <location>
        <begin position="550"/>
        <end position="561"/>
    </location>
</feature>
<feature type="compositionally biased region" description="Basic and acidic residues" evidence="1">
    <location>
        <begin position="565"/>
        <end position="579"/>
    </location>
</feature>
<evidence type="ECO:0000259" key="2">
    <source>
        <dbReference type="Pfam" id="PF25534"/>
    </source>
</evidence>
<gene>
    <name evidence="3" type="ORF">CLAFUR5_00953</name>
</gene>
<feature type="domain" description="DUF7918" evidence="2">
    <location>
        <begin position="45"/>
        <end position="149"/>
    </location>
</feature>
<proteinExistence type="predicted"/>
<feature type="compositionally biased region" description="Polar residues" evidence="1">
    <location>
        <begin position="511"/>
        <end position="520"/>
    </location>
</feature>
<feature type="region of interest" description="Disordered" evidence="1">
    <location>
        <begin position="228"/>
        <end position="270"/>
    </location>
</feature>
<keyword evidence="4" id="KW-1185">Reference proteome</keyword>
<dbReference type="Proteomes" id="UP000756132">
    <property type="component" value="Chromosome 1"/>
</dbReference>